<protein>
    <submittedName>
        <fullName evidence="2">Uncharacterized protein</fullName>
    </submittedName>
</protein>
<keyword evidence="3" id="KW-1185">Reference proteome</keyword>
<keyword evidence="1" id="KW-0812">Transmembrane</keyword>
<reference evidence="2" key="3">
    <citation type="journal article" date="2017" name="Nature">
        <title>Genome sequence of the progenitor of the wheat D genome Aegilops tauschii.</title>
        <authorList>
            <person name="Luo M.C."/>
            <person name="Gu Y.Q."/>
            <person name="Puiu D."/>
            <person name="Wang H."/>
            <person name="Twardziok S.O."/>
            <person name="Deal K.R."/>
            <person name="Huo N."/>
            <person name="Zhu T."/>
            <person name="Wang L."/>
            <person name="Wang Y."/>
            <person name="McGuire P.E."/>
            <person name="Liu S."/>
            <person name="Long H."/>
            <person name="Ramasamy R.K."/>
            <person name="Rodriguez J.C."/>
            <person name="Van S.L."/>
            <person name="Yuan L."/>
            <person name="Wang Z."/>
            <person name="Xia Z."/>
            <person name="Xiao L."/>
            <person name="Anderson O.D."/>
            <person name="Ouyang S."/>
            <person name="Liang Y."/>
            <person name="Zimin A.V."/>
            <person name="Pertea G."/>
            <person name="Qi P."/>
            <person name="Bennetzen J.L."/>
            <person name="Dai X."/>
            <person name="Dawson M.W."/>
            <person name="Muller H.G."/>
            <person name="Kugler K."/>
            <person name="Rivarola-Duarte L."/>
            <person name="Spannagl M."/>
            <person name="Mayer K.F.X."/>
            <person name="Lu F.H."/>
            <person name="Bevan M.W."/>
            <person name="Leroy P."/>
            <person name="Li P."/>
            <person name="You F.M."/>
            <person name="Sun Q."/>
            <person name="Liu Z."/>
            <person name="Lyons E."/>
            <person name="Wicker T."/>
            <person name="Salzberg S.L."/>
            <person name="Devos K.M."/>
            <person name="Dvorak J."/>
        </authorList>
    </citation>
    <scope>NUCLEOTIDE SEQUENCE [LARGE SCALE GENOMIC DNA]</scope>
    <source>
        <strain evidence="2">cv. AL8/78</strain>
    </source>
</reference>
<proteinExistence type="predicted"/>
<keyword evidence="1" id="KW-1133">Transmembrane helix</keyword>
<evidence type="ECO:0000313" key="2">
    <source>
        <dbReference type="EnsemblPlants" id="AET7Gv21262900.4"/>
    </source>
</evidence>
<dbReference type="EnsemblPlants" id="AET7Gv21262900.4">
    <property type="protein sequence ID" value="AET7Gv21262900.4"/>
    <property type="gene ID" value="AET7Gv21262900"/>
</dbReference>
<feature type="transmembrane region" description="Helical" evidence="1">
    <location>
        <begin position="99"/>
        <end position="118"/>
    </location>
</feature>
<evidence type="ECO:0000313" key="3">
    <source>
        <dbReference type="Proteomes" id="UP000015105"/>
    </source>
</evidence>
<reference evidence="3" key="1">
    <citation type="journal article" date="2014" name="Science">
        <title>Ancient hybridizations among the ancestral genomes of bread wheat.</title>
        <authorList>
            <consortium name="International Wheat Genome Sequencing Consortium,"/>
            <person name="Marcussen T."/>
            <person name="Sandve S.R."/>
            <person name="Heier L."/>
            <person name="Spannagl M."/>
            <person name="Pfeifer M."/>
            <person name="Jakobsen K.S."/>
            <person name="Wulff B.B."/>
            <person name="Steuernagel B."/>
            <person name="Mayer K.F."/>
            <person name="Olsen O.A."/>
        </authorList>
    </citation>
    <scope>NUCLEOTIDE SEQUENCE [LARGE SCALE GENOMIC DNA]</scope>
    <source>
        <strain evidence="3">cv. AL8/78</strain>
    </source>
</reference>
<organism evidence="2 3">
    <name type="scientific">Aegilops tauschii subsp. strangulata</name>
    <name type="common">Goatgrass</name>
    <dbReference type="NCBI Taxonomy" id="200361"/>
    <lineage>
        <taxon>Eukaryota</taxon>
        <taxon>Viridiplantae</taxon>
        <taxon>Streptophyta</taxon>
        <taxon>Embryophyta</taxon>
        <taxon>Tracheophyta</taxon>
        <taxon>Spermatophyta</taxon>
        <taxon>Magnoliopsida</taxon>
        <taxon>Liliopsida</taxon>
        <taxon>Poales</taxon>
        <taxon>Poaceae</taxon>
        <taxon>BOP clade</taxon>
        <taxon>Pooideae</taxon>
        <taxon>Triticodae</taxon>
        <taxon>Triticeae</taxon>
        <taxon>Triticinae</taxon>
        <taxon>Aegilops</taxon>
    </lineage>
</organism>
<keyword evidence="1" id="KW-0472">Membrane</keyword>
<accession>A0A453T667</accession>
<reference evidence="2" key="4">
    <citation type="submission" date="2019-03" db="UniProtKB">
        <authorList>
            <consortium name="EnsemblPlants"/>
        </authorList>
    </citation>
    <scope>IDENTIFICATION</scope>
</reference>
<reference evidence="2" key="5">
    <citation type="journal article" date="2021" name="G3 (Bethesda)">
        <title>Aegilops tauschii genome assembly Aet v5.0 features greater sequence contiguity and improved annotation.</title>
        <authorList>
            <person name="Wang L."/>
            <person name="Zhu T."/>
            <person name="Rodriguez J.C."/>
            <person name="Deal K.R."/>
            <person name="Dubcovsky J."/>
            <person name="McGuire P.E."/>
            <person name="Lux T."/>
            <person name="Spannagl M."/>
            <person name="Mayer K.F.X."/>
            <person name="Baldrich P."/>
            <person name="Meyers B.C."/>
            <person name="Huo N."/>
            <person name="Gu Y.Q."/>
            <person name="Zhou H."/>
            <person name="Devos K.M."/>
            <person name="Bennetzen J.L."/>
            <person name="Unver T."/>
            <person name="Budak H."/>
            <person name="Gulick P.J."/>
            <person name="Galiba G."/>
            <person name="Kalapos B."/>
            <person name="Nelson D.R."/>
            <person name="Li P."/>
            <person name="You F.M."/>
            <person name="Luo M.C."/>
            <person name="Dvorak J."/>
        </authorList>
    </citation>
    <scope>NUCLEOTIDE SEQUENCE [LARGE SCALE GENOMIC DNA]</scope>
    <source>
        <strain evidence="2">cv. AL8/78</strain>
    </source>
</reference>
<dbReference type="Gramene" id="AET7Gv21262900.4">
    <property type="protein sequence ID" value="AET7Gv21262900.4"/>
    <property type="gene ID" value="AET7Gv21262900"/>
</dbReference>
<reference evidence="3" key="2">
    <citation type="journal article" date="2017" name="Nat. Plants">
        <title>The Aegilops tauschii genome reveals multiple impacts of transposons.</title>
        <authorList>
            <person name="Zhao G."/>
            <person name="Zou C."/>
            <person name="Li K."/>
            <person name="Wang K."/>
            <person name="Li T."/>
            <person name="Gao L."/>
            <person name="Zhang X."/>
            <person name="Wang H."/>
            <person name="Yang Z."/>
            <person name="Liu X."/>
            <person name="Jiang W."/>
            <person name="Mao L."/>
            <person name="Kong X."/>
            <person name="Jiao Y."/>
            <person name="Jia J."/>
        </authorList>
    </citation>
    <scope>NUCLEOTIDE SEQUENCE [LARGE SCALE GENOMIC DNA]</scope>
    <source>
        <strain evidence="3">cv. AL8/78</strain>
    </source>
</reference>
<dbReference type="Proteomes" id="UP000015105">
    <property type="component" value="Chromosome 7D"/>
</dbReference>
<feature type="transmembrane region" description="Helical" evidence="1">
    <location>
        <begin position="73"/>
        <end position="92"/>
    </location>
</feature>
<evidence type="ECO:0000256" key="1">
    <source>
        <dbReference type="SAM" id="Phobius"/>
    </source>
</evidence>
<name>A0A453T667_AEGTS</name>
<dbReference type="AlphaFoldDB" id="A0A453T667"/>
<sequence length="145" mass="15699">HKEIGLCEASVCCCYNYKSSSDVSEVFLQPYVCLQIKCVHAAAYTCTVNKVCVSFSLSCLDLGMLDWIGVFPFHQAASILLCLIVLMCCAATSTSSAGFPQLGAMFTTLIVCVGLLSVCNKRVCVHRCTSTQCGVRLMNLKFSLV</sequence>